<comment type="caution">
    <text evidence="4">The sequence shown here is derived from an EMBL/GenBank/DDBJ whole genome shotgun (WGS) entry which is preliminary data.</text>
</comment>
<dbReference type="SUPFAM" id="SSF75217">
    <property type="entry name" value="alpha/beta knot"/>
    <property type="match status" value="1"/>
</dbReference>
<dbReference type="Proteomes" id="UP000266506">
    <property type="component" value="Unassembled WGS sequence"/>
</dbReference>
<keyword evidence="1 4" id="KW-0489">Methyltransferase</keyword>
<dbReference type="RefSeq" id="WP_119015702.1">
    <property type="nucleotide sequence ID" value="NZ_QXEV01000003.1"/>
</dbReference>
<keyword evidence="2" id="KW-0808">Transferase</keyword>
<dbReference type="InterPro" id="IPR001537">
    <property type="entry name" value="SpoU_MeTrfase"/>
</dbReference>
<dbReference type="PANTHER" id="PTHR43191:SF2">
    <property type="entry name" value="RRNA METHYLTRANSFERASE 3, MITOCHONDRIAL"/>
    <property type="match status" value="1"/>
</dbReference>
<dbReference type="EMBL" id="QXEV01000003">
    <property type="protein sequence ID" value="RIA78225.1"/>
    <property type="molecule type" value="Genomic_DNA"/>
</dbReference>
<name>A0A397S1E2_9MOLU</name>
<dbReference type="GO" id="GO:0008173">
    <property type="term" value="F:RNA methyltransferase activity"/>
    <property type="evidence" value="ECO:0007669"/>
    <property type="project" value="InterPro"/>
</dbReference>
<dbReference type="InterPro" id="IPR029064">
    <property type="entry name" value="Ribosomal_eL30-like_sf"/>
</dbReference>
<dbReference type="Pfam" id="PF00588">
    <property type="entry name" value="SpoU_methylase"/>
    <property type="match status" value="1"/>
</dbReference>
<dbReference type="GO" id="GO:0032259">
    <property type="term" value="P:methylation"/>
    <property type="evidence" value="ECO:0007669"/>
    <property type="project" value="UniProtKB-KW"/>
</dbReference>
<gene>
    <name evidence="4" type="ORF">EI71_00537</name>
</gene>
<dbReference type="AlphaFoldDB" id="A0A397S1E2"/>
<keyword evidence="5" id="KW-1185">Reference proteome</keyword>
<evidence type="ECO:0000256" key="1">
    <source>
        <dbReference type="ARBA" id="ARBA00022603"/>
    </source>
</evidence>
<evidence type="ECO:0000256" key="2">
    <source>
        <dbReference type="ARBA" id="ARBA00022679"/>
    </source>
</evidence>
<dbReference type="InterPro" id="IPR051259">
    <property type="entry name" value="rRNA_Methyltransferase"/>
</dbReference>
<dbReference type="InterPro" id="IPR029028">
    <property type="entry name" value="Alpha/beta_knot_MTases"/>
</dbReference>
<dbReference type="SUPFAM" id="SSF55315">
    <property type="entry name" value="L30e-like"/>
    <property type="match status" value="1"/>
</dbReference>
<dbReference type="Gene3D" id="3.30.1330.30">
    <property type="match status" value="1"/>
</dbReference>
<dbReference type="InParanoid" id="A0A397S1E2"/>
<protein>
    <submittedName>
        <fullName evidence="4">tRNA G18 (Ribose-2'-O)-methylase SpoU</fullName>
    </submittedName>
</protein>
<dbReference type="GO" id="GO:0006396">
    <property type="term" value="P:RNA processing"/>
    <property type="evidence" value="ECO:0007669"/>
    <property type="project" value="InterPro"/>
</dbReference>
<organism evidence="4 5">
    <name type="scientific">Anaeroplasma bactoclasticum</name>
    <dbReference type="NCBI Taxonomy" id="2088"/>
    <lineage>
        <taxon>Bacteria</taxon>
        <taxon>Bacillati</taxon>
        <taxon>Mycoplasmatota</taxon>
        <taxon>Mollicutes</taxon>
        <taxon>Anaeroplasmatales</taxon>
        <taxon>Anaeroplasmataceae</taxon>
        <taxon>Anaeroplasma</taxon>
    </lineage>
</organism>
<dbReference type="GO" id="GO:0003723">
    <property type="term" value="F:RNA binding"/>
    <property type="evidence" value="ECO:0007669"/>
    <property type="project" value="InterPro"/>
</dbReference>
<sequence>MERISKSHDKFKQMKDYIKTNHFKDITVSDDLQVLSLALEYNLKIELLLYSYEENYKEETKKLLDALILASNEVYEISSASYSSLSLKDNHAGIIAAIKLKEYKMDDFKDFNFIMILDHLEIPGNIGTIYRTLDSCKCEGVILVDSISKLNNEKITSSSRGCSLIIPTLSLSYIEALEFIKKYGFTPYLGEPELGLDYKSYDYKDKTAIVVGNERFGINPDWYNHESKKVFIPMEGNQNSLNVGVAASILAYEVYMKKRS</sequence>
<evidence type="ECO:0000259" key="3">
    <source>
        <dbReference type="Pfam" id="PF00588"/>
    </source>
</evidence>
<dbReference type="PANTHER" id="PTHR43191">
    <property type="entry name" value="RRNA METHYLTRANSFERASE 3"/>
    <property type="match status" value="1"/>
</dbReference>
<dbReference type="OrthoDB" id="9794400at2"/>
<evidence type="ECO:0000313" key="5">
    <source>
        <dbReference type="Proteomes" id="UP000266506"/>
    </source>
</evidence>
<dbReference type="Gene3D" id="3.40.1280.10">
    <property type="match status" value="1"/>
</dbReference>
<reference evidence="4 5" key="1">
    <citation type="submission" date="2018-08" db="EMBL/GenBank/DDBJ databases">
        <title>Genomic Encyclopedia of Archaeal and Bacterial Type Strains, Phase II (KMG-II): from individual species to whole genera.</title>
        <authorList>
            <person name="Goeker M."/>
        </authorList>
    </citation>
    <scope>NUCLEOTIDE SEQUENCE [LARGE SCALE GENOMIC DNA]</scope>
    <source>
        <strain evidence="4 5">ATCC 27112</strain>
    </source>
</reference>
<evidence type="ECO:0000313" key="4">
    <source>
        <dbReference type="EMBL" id="RIA78225.1"/>
    </source>
</evidence>
<feature type="domain" description="tRNA/rRNA methyltransferase SpoU type" evidence="3">
    <location>
        <begin position="113"/>
        <end position="252"/>
    </location>
</feature>
<accession>A0A397S1E2</accession>
<proteinExistence type="predicted"/>
<dbReference type="InterPro" id="IPR029026">
    <property type="entry name" value="tRNA_m1G_MTases_N"/>
</dbReference>